<keyword evidence="1" id="KW-0732">Signal</keyword>
<dbReference type="Proteomes" id="UP000291084">
    <property type="component" value="Chromosome 5"/>
</dbReference>
<evidence type="ECO:0000313" key="2">
    <source>
        <dbReference type="EMBL" id="BAT88781.1"/>
    </source>
</evidence>
<proteinExistence type="predicted"/>
<gene>
    <name evidence="2" type="primary">Vigan.05G238800</name>
    <name evidence="2" type="ORF">VIGAN_05238800</name>
</gene>
<accession>A0A0S3S7L0</accession>
<name>A0A0S3S7L0_PHAAN</name>
<feature type="signal peptide" evidence="1">
    <location>
        <begin position="1"/>
        <end position="19"/>
    </location>
</feature>
<dbReference type="AlphaFoldDB" id="A0A0S3S7L0"/>
<feature type="chain" id="PRO_5006617987" description="Secreted protein" evidence="1">
    <location>
        <begin position="20"/>
        <end position="98"/>
    </location>
</feature>
<protein>
    <recommendedName>
        <fullName evidence="4">Secreted protein</fullName>
    </recommendedName>
</protein>
<reference evidence="2 3" key="1">
    <citation type="journal article" date="2015" name="Sci. Rep.">
        <title>The power of single molecule real-time sequencing technology in the de novo assembly of a eukaryotic genome.</title>
        <authorList>
            <person name="Sakai H."/>
            <person name="Naito K."/>
            <person name="Ogiso-Tanaka E."/>
            <person name="Takahashi Y."/>
            <person name="Iseki K."/>
            <person name="Muto C."/>
            <person name="Satou K."/>
            <person name="Teruya K."/>
            <person name="Shiroma A."/>
            <person name="Shimoji M."/>
            <person name="Hirano T."/>
            <person name="Itoh T."/>
            <person name="Kaga A."/>
            <person name="Tomooka N."/>
        </authorList>
    </citation>
    <scope>NUCLEOTIDE SEQUENCE [LARGE SCALE GENOMIC DNA]</scope>
    <source>
        <strain evidence="3">cv. Shumari</strain>
    </source>
</reference>
<organism evidence="2 3">
    <name type="scientific">Vigna angularis var. angularis</name>
    <dbReference type="NCBI Taxonomy" id="157739"/>
    <lineage>
        <taxon>Eukaryota</taxon>
        <taxon>Viridiplantae</taxon>
        <taxon>Streptophyta</taxon>
        <taxon>Embryophyta</taxon>
        <taxon>Tracheophyta</taxon>
        <taxon>Spermatophyta</taxon>
        <taxon>Magnoliopsida</taxon>
        <taxon>eudicotyledons</taxon>
        <taxon>Gunneridae</taxon>
        <taxon>Pentapetalae</taxon>
        <taxon>rosids</taxon>
        <taxon>fabids</taxon>
        <taxon>Fabales</taxon>
        <taxon>Fabaceae</taxon>
        <taxon>Papilionoideae</taxon>
        <taxon>50 kb inversion clade</taxon>
        <taxon>NPAAA clade</taxon>
        <taxon>indigoferoid/millettioid clade</taxon>
        <taxon>Phaseoleae</taxon>
        <taxon>Vigna</taxon>
    </lineage>
</organism>
<feature type="non-terminal residue" evidence="2">
    <location>
        <position position="98"/>
    </location>
</feature>
<evidence type="ECO:0008006" key="4">
    <source>
        <dbReference type="Google" id="ProtNLM"/>
    </source>
</evidence>
<dbReference type="EMBL" id="AP015038">
    <property type="protein sequence ID" value="BAT88781.1"/>
    <property type="molecule type" value="Genomic_DNA"/>
</dbReference>
<evidence type="ECO:0000313" key="3">
    <source>
        <dbReference type="Proteomes" id="UP000291084"/>
    </source>
</evidence>
<keyword evidence="3" id="KW-1185">Reference proteome</keyword>
<sequence>MMWQKIVLTCHCWVDAIRCFVPFLFVSCERLARETTLFFPFPNSSGLALQRGEAPVCFPYCWFLSTNHIHKFFSQFLLSAIYLEQANPNQFRSSCLCA</sequence>
<evidence type="ECO:0000256" key="1">
    <source>
        <dbReference type="SAM" id="SignalP"/>
    </source>
</evidence>